<evidence type="ECO:0000313" key="4">
    <source>
        <dbReference type="EMBL" id="KAL2317262.1"/>
    </source>
</evidence>
<comment type="caution">
    <text evidence="4">The sequence shown here is derived from an EMBL/GenBank/DDBJ whole genome shotgun (WGS) entry which is preliminary data.</text>
</comment>
<name>A0ABD1L159_9FABA</name>
<dbReference type="InterPro" id="IPR045051">
    <property type="entry name" value="SBT"/>
</dbReference>
<dbReference type="AlphaFoldDB" id="A0ABD1L159"/>
<dbReference type="PANTHER" id="PTHR10795">
    <property type="entry name" value="PROPROTEIN CONVERTASE SUBTILISIN/KEXIN"/>
    <property type="match status" value="1"/>
</dbReference>
<evidence type="ECO:0000256" key="3">
    <source>
        <dbReference type="ARBA" id="ARBA00022729"/>
    </source>
</evidence>
<organism evidence="4 5">
    <name type="scientific">Flemingia macrophylla</name>
    <dbReference type="NCBI Taxonomy" id="520843"/>
    <lineage>
        <taxon>Eukaryota</taxon>
        <taxon>Viridiplantae</taxon>
        <taxon>Streptophyta</taxon>
        <taxon>Embryophyta</taxon>
        <taxon>Tracheophyta</taxon>
        <taxon>Spermatophyta</taxon>
        <taxon>Magnoliopsida</taxon>
        <taxon>eudicotyledons</taxon>
        <taxon>Gunneridae</taxon>
        <taxon>Pentapetalae</taxon>
        <taxon>rosids</taxon>
        <taxon>fabids</taxon>
        <taxon>Fabales</taxon>
        <taxon>Fabaceae</taxon>
        <taxon>Papilionoideae</taxon>
        <taxon>50 kb inversion clade</taxon>
        <taxon>NPAAA clade</taxon>
        <taxon>indigoferoid/millettioid clade</taxon>
        <taxon>Phaseoleae</taxon>
        <taxon>Flemingia</taxon>
    </lineage>
</organism>
<protein>
    <submittedName>
        <fullName evidence="4">Uncharacterized protein</fullName>
    </submittedName>
</protein>
<gene>
    <name evidence="4" type="ORF">Fmac_031138</name>
</gene>
<comment type="similarity">
    <text evidence="2">Belongs to the peptidase S8 family.</text>
</comment>
<dbReference type="Gene3D" id="3.50.30.30">
    <property type="match status" value="1"/>
</dbReference>
<keyword evidence="3" id="KW-0732">Signal</keyword>
<proteinExistence type="inferred from homology"/>
<accession>A0ABD1L159</accession>
<dbReference type="EMBL" id="JBGMDY010000011">
    <property type="protein sequence ID" value="KAL2317262.1"/>
    <property type="molecule type" value="Genomic_DNA"/>
</dbReference>
<dbReference type="GO" id="GO:0005576">
    <property type="term" value="C:extracellular region"/>
    <property type="evidence" value="ECO:0007669"/>
    <property type="project" value="UniProtKB-SubCell"/>
</dbReference>
<dbReference type="Proteomes" id="UP001603857">
    <property type="component" value="Unassembled WGS sequence"/>
</dbReference>
<reference evidence="4 5" key="1">
    <citation type="submission" date="2024-08" db="EMBL/GenBank/DDBJ databases">
        <title>Insights into the chromosomal genome structure of Flemingia macrophylla.</title>
        <authorList>
            <person name="Ding Y."/>
            <person name="Zhao Y."/>
            <person name="Bi W."/>
            <person name="Wu M."/>
            <person name="Zhao G."/>
            <person name="Gong Y."/>
            <person name="Li W."/>
            <person name="Zhang P."/>
        </authorList>
    </citation>
    <scope>NUCLEOTIDE SEQUENCE [LARGE SCALE GENOMIC DNA]</scope>
    <source>
        <strain evidence="4">DYQJB</strain>
        <tissue evidence="4">Leaf</tissue>
    </source>
</reference>
<evidence type="ECO:0000313" key="5">
    <source>
        <dbReference type="Proteomes" id="UP001603857"/>
    </source>
</evidence>
<evidence type="ECO:0000256" key="1">
    <source>
        <dbReference type="ARBA" id="ARBA00004613"/>
    </source>
</evidence>
<comment type="subcellular location">
    <subcellularLocation>
        <location evidence="1">Secreted</location>
    </subcellularLocation>
</comment>
<evidence type="ECO:0000256" key="2">
    <source>
        <dbReference type="ARBA" id="ARBA00011073"/>
    </source>
</evidence>
<sequence>MWKSKASTAAGNLVSGASMLGLGQGTSRGGAVLSIKCVGVVNVTLQTFLLHLMIFSWHAMKNGIVAVSPWSIAVAASTLERKFVTKAWMNLYPGIAFFNSLDPNLVKGKIVLCEGERIRMPGPATLQAGAIGFLSQGQRGRDTPFSCGLPGSYLDLKDGSMAEFGQKI</sequence>
<keyword evidence="5" id="KW-1185">Reference proteome</keyword>